<evidence type="ECO:0000256" key="3">
    <source>
        <dbReference type="ARBA" id="ARBA00022664"/>
    </source>
</evidence>
<dbReference type="InterPro" id="IPR017364">
    <property type="entry name" value="GEMIN2"/>
</dbReference>
<keyword evidence="3" id="KW-0507">mRNA processing</keyword>
<keyword evidence="4" id="KW-0508">mRNA splicing</keyword>
<evidence type="ECO:0000256" key="4">
    <source>
        <dbReference type="ARBA" id="ARBA00023187"/>
    </source>
</evidence>
<gene>
    <name evidence="7" type="ORF">PFISCL1PPCAC_9272</name>
</gene>
<organism evidence="7 8">
    <name type="scientific">Pristionchus fissidentatus</name>
    <dbReference type="NCBI Taxonomy" id="1538716"/>
    <lineage>
        <taxon>Eukaryota</taxon>
        <taxon>Metazoa</taxon>
        <taxon>Ecdysozoa</taxon>
        <taxon>Nematoda</taxon>
        <taxon>Chromadorea</taxon>
        <taxon>Rhabditida</taxon>
        <taxon>Rhabditina</taxon>
        <taxon>Diplogasteromorpha</taxon>
        <taxon>Diplogasteroidea</taxon>
        <taxon>Neodiplogasteridae</taxon>
        <taxon>Pristionchus</taxon>
    </lineage>
</organism>
<evidence type="ECO:0000256" key="2">
    <source>
        <dbReference type="ARBA" id="ARBA00022490"/>
    </source>
</evidence>
<dbReference type="GO" id="GO:0000245">
    <property type="term" value="P:spliceosomal complex assembly"/>
    <property type="evidence" value="ECO:0007669"/>
    <property type="project" value="InterPro"/>
</dbReference>
<dbReference type="EMBL" id="BTSY01000003">
    <property type="protein sequence ID" value="GMT17975.1"/>
    <property type="molecule type" value="Genomic_DNA"/>
</dbReference>
<reference evidence="7" key="1">
    <citation type="submission" date="2023-10" db="EMBL/GenBank/DDBJ databases">
        <title>Genome assembly of Pristionchus species.</title>
        <authorList>
            <person name="Yoshida K."/>
            <person name="Sommer R.J."/>
        </authorList>
    </citation>
    <scope>NUCLEOTIDE SEQUENCE</scope>
    <source>
        <strain evidence="7">RS5133</strain>
    </source>
</reference>
<feature type="non-terminal residue" evidence="7">
    <location>
        <position position="1"/>
    </location>
</feature>
<dbReference type="Pfam" id="PF04938">
    <property type="entry name" value="SIP1"/>
    <property type="match status" value="1"/>
</dbReference>
<dbReference type="PANTHER" id="PTHR12794:SF0">
    <property type="entry name" value="GEM-ASSOCIATED PROTEIN 2"/>
    <property type="match status" value="1"/>
</dbReference>
<protein>
    <recommendedName>
        <fullName evidence="6">Gem-associated protein 2</fullName>
    </recommendedName>
</protein>
<evidence type="ECO:0000256" key="1">
    <source>
        <dbReference type="ARBA" id="ARBA00004496"/>
    </source>
</evidence>
<keyword evidence="8" id="KW-1185">Reference proteome</keyword>
<dbReference type="InterPro" id="IPR035426">
    <property type="entry name" value="Gemin2/Brr1"/>
</dbReference>
<dbReference type="GO" id="GO:0000387">
    <property type="term" value="P:spliceosomal snRNP assembly"/>
    <property type="evidence" value="ECO:0007669"/>
    <property type="project" value="InterPro"/>
</dbReference>
<name>A0AAV5VE71_9BILA</name>
<comment type="subcellular location">
    <subcellularLocation>
        <location evidence="1">Cytoplasm</location>
    </subcellularLocation>
</comment>
<dbReference type="PANTHER" id="PTHR12794">
    <property type="entry name" value="GEMIN2"/>
    <property type="match status" value="1"/>
</dbReference>
<comment type="caution">
    <text evidence="7">The sequence shown here is derived from an EMBL/GenBank/DDBJ whole genome shotgun (WGS) entry which is preliminary data.</text>
</comment>
<dbReference type="AlphaFoldDB" id="A0AAV5VE71"/>
<evidence type="ECO:0000256" key="5">
    <source>
        <dbReference type="ARBA" id="ARBA00025758"/>
    </source>
</evidence>
<dbReference type="GO" id="GO:0005681">
    <property type="term" value="C:spliceosomal complex"/>
    <property type="evidence" value="ECO:0007669"/>
    <property type="project" value="InterPro"/>
</dbReference>
<sequence>LLPVPDNIDDVDTTVPPMSAEHYLAQVIASRRSCPMVVRSEVKRKPVVAPPTAAAGAAEEWPFGTPPFSSSVSNRSEFAPTEEWVQAKVAAFCAHRDQLNAQKDSIPKMNVEWPAMSDSKQDDWVAMALEECAPEAIELKERFPAHKGTPPSMRIIAAMSTAQIHFLLCALLDNCDDEEAPSEAVLQWIHSLLLFADLPIMPDVCSSLRAFVRVLRTRRATEEREATRLQYSLFIALAANAFGQKDLAD</sequence>
<comment type="similarity">
    <text evidence="5">Belongs to the gemin-2 family.</text>
</comment>
<dbReference type="Proteomes" id="UP001432322">
    <property type="component" value="Unassembled WGS sequence"/>
</dbReference>
<proteinExistence type="inferred from homology"/>
<accession>A0AAV5VE71</accession>
<keyword evidence="2" id="KW-0963">Cytoplasm</keyword>
<evidence type="ECO:0000313" key="8">
    <source>
        <dbReference type="Proteomes" id="UP001432322"/>
    </source>
</evidence>
<evidence type="ECO:0000256" key="6">
    <source>
        <dbReference type="ARBA" id="ARBA00047179"/>
    </source>
</evidence>
<dbReference type="GO" id="GO:0032797">
    <property type="term" value="C:SMN complex"/>
    <property type="evidence" value="ECO:0007669"/>
    <property type="project" value="TreeGrafter"/>
</dbReference>
<dbReference type="PIRSF" id="PIRSF038038">
    <property type="entry name" value="SMN_Gemin2"/>
    <property type="match status" value="1"/>
</dbReference>
<evidence type="ECO:0000313" key="7">
    <source>
        <dbReference type="EMBL" id="GMT17975.1"/>
    </source>
</evidence>
<dbReference type="Gene3D" id="1.20.58.1070">
    <property type="match status" value="1"/>
</dbReference>